<comment type="caution">
    <text evidence="1">The sequence shown here is derived from an EMBL/GenBank/DDBJ whole genome shotgun (WGS) entry which is preliminary data.</text>
</comment>
<gene>
    <name evidence="1" type="ORF">Tco_1124056</name>
</gene>
<reference evidence="1" key="1">
    <citation type="journal article" date="2022" name="Int. J. Mol. Sci.">
        <title>Draft Genome of Tanacetum Coccineum: Genomic Comparison of Closely Related Tanacetum-Family Plants.</title>
        <authorList>
            <person name="Yamashiro T."/>
            <person name="Shiraishi A."/>
            <person name="Nakayama K."/>
            <person name="Satake H."/>
        </authorList>
    </citation>
    <scope>NUCLEOTIDE SEQUENCE</scope>
</reference>
<organism evidence="1 2">
    <name type="scientific">Tanacetum coccineum</name>
    <dbReference type="NCBI Taxonomy" id="301880"/>
    <lineage>
        <taxon>Eukaryota</taxon>
        <taxon>Viridiplantae</taxon>
        <taxon>Streptophyta</taxon>
        <taxon>Embryophyta</taxon>
        <taxon>Tracheophyta</taxon>
        <taxon>Spermatophyta</taxon>
        <taxon>Magnoliopsida</taxon>
        <taxon>eudicotyledons</taxon>
        <taxon>Gunneridae</taxon>
        <taxon>Pentapetalae</taxon>
        <taxon>asterids</taxon>
        <taxon>campanulids</taxon>
        <taxon>Asterales</taxon>
        <taxon>Asteraceae</taxon>
        <taxon>Asteroideae</taxon>
        <taxon>Anthemideae</taxon>
        <taxon>Anthemidinae</taxon>
        <taxon>Tanacetum</taxon>
    </lineage>
</organism>
<dbReference type="EMBL" id="BQNB010021558">
    <property type="protein sequence ID" value="GJU07626.1"/>
    <property type="molecule type" value="Genomic_DNA"/>
</dbReference>
<keyword evidence="2" id="KW-1185">Reference proteome</keyword>
<reference evidence="1" key="2">
    <citation type="submission" date="2022-01" db="EMBL/GenBank/DDBJ databases">
        <authorList>
            <person name="Yamashiro T."/>
            <person name="Shiraishi A."/>
            <person name="Satake H."/>
            <person name="Nakayama K."/>
        </authorList>
    </citation>
    <scope>NUCLEOTIDE SEQUENCE</scope>
</reference>
<protein>
    <submittedName>
        <fullName evidence="1">Uncharacterized protein</fullName>
    </submittedName>
</protein>
<dbReference type="Proteomes" id="UP001151760">
    <property type="component" value="Unassembled WGS sequence"/>
</dbReference>
<accession>A0ABQ5J663</accession>
<name>A0ABQ5J663_9ASTR</name>
<evidence type="ECO:0000313" key="1">
    <source>
        <dbReference type="EMBL" id="GJU07626.1"/>
    </source>
</evidence>
<sequence length="353" mass="40163">MTTLADKSLLSGGDNKPPMLEKHLYDSWKSRMELYMMNRPHGRMILASFEKGSLVWPSITVDGVTRLKEYTELTPAEAIQADCDIKAINIILQGLPTEIYALGRQTSFAVGTSRTYTPGASRSNSGKQRMSVITLNAAYHADDWDAYDSDCDEINSAKLLFMEILSSFMSSDALAESNVVESFRDEITSNSNIIPYSQYVIESQQETVQNSNSSTQQDDLILYVIEQLKTQVANYTKINLENKSVNDTLTAELEFFKEQKEESRNIDREIALEKQIKHLDNIVFKRDQSAQTVHMLMKPQFFYDNTTKQALGFQNPFYLQKAQQSKPKLYVGDIIVSYYTIEIPTQMETFCSV</sequence>
<proteinExistence type="predicted"/>
<evidence type="ECO:0000313" key="2">
    <source>
        <dbReference type="Proteomes" id="UP001151760"/>
    </source>
</evidence>